<organism evidence="1 2">
    <name type="scientific">Tunturiibacter gelidiferens</name>
    <dbReference type="NCBI Taxonomy" id="3069689"/>
    <lineage>
        <taxon>Bacteria</taxon>
        <taxon>Pseudomonadati</taxon>
        <taxon>Acidobacteriota</taxon>
        <taxon>Terriglobia</taxon>
        <taxon>Terriglobales</taxon>
        <taxon>Acidobacteriaceae</taxon>
        <taxon>Tunturiibacter</taxon>
    </lineage>
</organism>
<comment type="caution">
    <text evidence="1">The sequence shown here is derived from an EMBL/GenBank/DDBJ whole genome shotgun (WGS) entry which is preliminary data.</text>
</comment>
<gene>
    <name evidence="1" type="ORF">HDF13_004131</name>
</gene>
<evidence type="ECO:0000313" key="2">
    <source>
        <dbReference type="Proteomes" id="UP000569005"/>
    </source>
</evidence>
<name>A0ACC5P4W9_9BACT</name>
<proteinExistence type="predicted"/>
<protein>
    <submittedName>
        <fullName evidence="1">DNA-binding transcriptional ArsR family regulator</fullName>
    </submittedName>
</protein>
<keyword evidence="1" id="KW-0238">DNA-binding</keyword>
<reference evidence="1" key="1">
    <citation type="submission" date="2020-08" db="EMBL/GenBank/DDBJ databases">
        <title>Genomic Encyclopedia of Type Strains, Phase IV (KMG-V): Genome sequencing to study the core and pangenomes of soil and plant-associated prokaryotes.</title>
        <authorList>
            <person name="Whitman W."/>
        </authorList>
    </citation>
    <scope>NUCLEOTIDE SEQUENCE</scope>
    <source>
        <strain evidence="1">M8UP15</strain>
    </source>
</reference>
<evidence type="ECO:0000313" key="1">
    <source>
        <dbReference type="EMBL" id="MBB5341750.1"/>
    </source>
</evidence>
<dbReference type="EMBL" id="JACHEA010000002">
    <property type="protein sequence ID" value="MBB5341750.1"/>
    <property type="molecule type" value="Genomic_DNA"/>
</dbReference>
<sequence>MEFDHEKIHWFWFYALLNNLCKKTIVVFMRPLFHPSVQDVTVEAILHALSDPVRVAIYADIVGQECSHNCLAFSNISEKPIPKSTLSQHFKILREAGLIRGERQGVEMHNTSRCAEIDKRFPGLIGAIVTAHNIQLADGVRQTKAIRRKSSQRIVRSK</sequence>
<dbReference type="Proteomes" id="UP000569005">
    <property type="component" value="Unassembled WGS sequence"/>
</dbReference>
<accession>A0ACC5P4W9</accession>
<keyword evidence="2" id="KW-1185">Reference proteome</keyword>